<sequence length="710" mass="81438">MGNVTSSIGVTKDSAKESEARAPTRAYAIRTCEDASSPSVITGTFSLYDTNVIELIDPGSTHSHVCENLVSSKKLPVESTEFVIKVSNPLGKYVLVDKLIMNKRLLNCKCQNSEILRIESDESSELLVVTLSMSAQDCVRKGCEAYLAYVLDTKMFESKIEPVPVVYEYPDVFPKEIPGLPPIREVEFAIELVPGTSPISIAPYRMAPIELKEMKAQLQELTDRYVPKTASKMRYRHYEFLVMPFGLTNAPSVFMDLMNQIFSPYLDRFIVVFVDDILIYSRDESEHVEHLRIVLQTLRDKQLYAKFSKCEFWLREVGFLGHIVLAEGIKVDTRIISAVVDWKPPRNVSEVRSFLYLAGYYRCFVMIATPMTRLLQKDVKFEWSEKCQQSFDQLKALLTKAPVLVQPESSKEFVIYSDVSLNGLGCVLMQEGKVGAYASRQLKPQETNYPTHDLELASILTLFDDGSVLAELKVKPDRVTMDFVLGLPFSPKKKDAIWVIIDRLTKLVHFISVRTDYSLDKLPELYIFEIVRLHGVPVSIIFNRDPRFTSRFWKKLQEALGTKLNFSTTFHPQIDGQSERVIQILEDMLRCCVLEFEGNWEKFFSLVEFAYNNNFQLSIKMAPYEALYGCKCRTPLYWTELGEKKIHGVDLIRESEEKVKVIRDNLKATSDLQKLCVDLKRKDIEFQIGDKVFLKVSPWKKILRFGRKSK</sequence>
<name>A0A5B6VA29_9ROSI</name>
<dbReference type="InterPro" id="IPR001584">
    <property type="entry name" value="Integrase_cat-core"/>
</dbReference>
<evidence type="ECO:0000313" key="3">
    <source>
        <dbReference type="EMBL" id="KAA3465913.1"/>
    </source>
</evidence>
<dbReference type="Pfam" id="PF00078">
    <property type="entry name" value="RVT_1"/>
    <property type="match status" value="1"/>
</dbReference>
<keyword evidence="4" id="KW-1185">Reference proteome</keyword>
<dbReference type="Gene3D" id="3.30.70.270">
    <property type="match status" value="2"/>
</dbReference>
<dbReference type="OrthoDB" id="999881at2759"/>
<evidence type="ECO:0000313" key="4">
    <source>
        <dbReference type="Proteomes" id="UP000325315"/>
    </source>
</evidence>
<dbReference type="InterPro" id="IPR012337">
    <property type="entry name" value="RNaseH-like_sf"/>
</dbReference>
<dbReference type="Proteomes" id="UP000325315">
    <property type="component" value="Unassembled WGS sequence"/>
</dbReference>
<dbReference type="GO" id="GO:0003824">
    <property type="term" value="F:catalytic activity"/>
    <property type="evidence" value="ECO:0007669"/>
    <property type="project" value="UniProtKB-KW"/>
</dbReference>
<dbReference type="InterPro" id="IPR036397">
    <property type="entry name" value="RNaseH_sf"/>
</dbReference>
<dbReference type="Gene3D" id="3.30.420.10">
    <property type="entry name" value="Ribonuclease H-like superfamily/Ribonuclease H"/>
    <property type="match status" value="1"/>
</dbReference>
<proteinExistence type="predicted"/>
<dbReference type="PANTHER" id="PTHR37984">
    <property type="entry name" value="PROTEIN CBG26694"/>
    <property type="match status" value="1"/>
</dbReference>
<dbReference type="SUPFAM" id="SSF56672">
    <property type="entry name" value="DNA/RNA polymerases"/>
    <property type="match status" value="1"/>
</dbReference>
<dbReference type="PANTHER" id="PTHR37984:SF5">
    <property type="entry name" value="PROTEIN NYNRIN-LIKE"/>
    <property type="match status" value="1"/>
</dbReference>
<dbReference type="EMBL" id="SMMG02000007">
    <property type="protein sequence ID" value="KAA3465913.1"/>
    <property type="molecule type" value="Genomic_DNA"/>
</dbReference>
<dbReference type="AlphaFoldDB" id="A0A5B6VA29"/>
<dbReference type="InterPro" id="IPR043502">
    <property type="entry name" value="DNA/RNA_pol_sf"/>
</dbReference>
<dbReference type="InterPro" id="IPR041577">
    <property type="entry name" value="RT_RNaseH_2"/>
</dbReference>
<dbReference type="SUPFAM" id="SSF53098">
    <property type="entry name" value="Ribonuclease H-like"/>
    <property type="match status" value="1"/>
</dbReference>
<evidence type="ECO:0000256" key="1">
    <source>
        <dbReference type="ARBA" id="ARBA00023268"/>
    </source>
</evidence>
<organism evidence="3 4">
    <name type="scientific">Gossypium australe</name>
    <dbReference type="NCBI Taxonomy" id="47621"/>
    <lineage>
        <taxon>Eukaryota</taxon>
        <taxon>Viridiplantae</taxon>
        <taxon>Streptophyta</taxon>
        <taxon>Embryophyta</taxon>
        <taxon>Tracheophyta</taxon>
        <taxon>Spermatophyta</taxon>
        <taxon>Magnoliopsida</taxon>
        <taxon>eudicotyledons</taxon>
        <taxon>Gunneridae</taxon>
        <taxon>Pentapetalae</taxon>
        <taxon>rosids</taxon>
        <taxon>malvids</taxon>
        <taxon>Malvales</taxon>
        <taxon>Malvaceae</taxon>
        <taxon>Malvoideae</taxon>
        <taxon>Gossypium</taxon>
    </lineage>
</organism>
<gene>
    <name evidence="3" type="ORF">EPI10_001047</name>
</gene>
<comment type="caution">
    <text evidence="3">The sequence shown here is derived from an EMBL/GenBank/DDBJ whole genome shotgun (WGS) entry which is preliminary data.</text>
</comment>
<dbReference type="CDD" id="cd01647">
    <property type="entry name" value="RT_LTR"/>
    <property type="match status" value="1"/>
</dbReference>
<dbReference type="GO" id="GO:0015074">
    <property type="term" value="P:DNA integration"/>
    <property type="evidence" value="ECO:0007669"/>
    <property type="project" value="InterPro"/>
</dbReference>
<dbReference type="Pfam" id="PF17919">
    <property type="entry name" value="RT_RNaseH_2"/>
    <property type="match status" value="1"/>
</dbReference>
<dbReference type="FunFam" id="3.30.70.270:FF:000020">
    <property type="entry name" value="Transposon Tf2-6 polyprotein-like Protein"/>
    <property type="match status" value="1"/>
</dbReference>
<feature type="domain" description="Integrase catalytic" evidence="2">
    <location>
        <begin position="472"/>
        <end position="631"/>
    </location>
</feature>
<dbReference type="FunFam" id="3.30.70.270:FF:000003">
    <property type="entry name" value="Transposon Ty3-G Gag-Pol polyprotein"/>
    <property type="match status" value="1"/>
</dbReference>
<evidence type="ECO:0000259" key="2">
    <source>
        <dbReference type="PROSITE" id="PS50994"/>
    </source>
</evidence>
<dbReference type="InterPro" id="IPR050951">
    <property type="entry name" value="Retrovirus_Pol_polyprotein"/>
</dbReference>
<dbReference type="GO" id="GO:0003676">
    <property type="term" value="F:nucleic acid binding"/>
    <property type="evidence" value="ECO:0007669"/>
    <property type="project" value="InterPro"/>
</dbReference>
<keyword evidence="1" id="KW-0511">Multifunctional enzyme</keyword>
<reference evidence="4" key="1">
    <citation type="journal article" date="2019" name="Plant Biotechnol. J.">
        <title>Genome sequencing of the Australian wild diploid species Gossypium australe highlights disease resistance and delayed gland morphogenesis.</title>
        <authorList>
            <person name="Cai Y."/>
            <person name="Cai X."/>
            <person name="Wang Q."/>
            <person name="Wang P."/>
            <person name="Zhang Y."/>
            <person name="Cai C."/>
            <person name="Xu Y."/>
            <person name="Wang K."/>
            <person name="Zhou Z."/>
            <person name="Wang C."/>
            <person name="Geng S."/>
            <person name="Li B."/>
            <person name="Dong Q."/>
            <person name="Hou Y."/>
            <person name="Wang H."/>
            <person name="Ai P."/>
            <person name="Liu Z."/>
            <person name="Yi F."/>
            <person name="Sun M."/>
            <person name="An G."/>
            <person name="Cheng J."/>
            <person name="Zhang Y."/>
            <person name="Shi Q."/>
            <person name="Xie Y."/>
            <person name="Shi X."/>
            <person name="Chang Y."/>
            <person name="Huang F."/>
            <person name="Chen Y."/>
            <person name="Hong S."/>
            <person name="Mi L."/>
            <person name="Sun Q."/>
            <person name="Zhang L."/>
            <person name="Zhou B."/>
            <person name="Peng R."/>
            <person name="Zhang X."/>
            <person name="Liu F."/>
        </authorList>
    </citation>
    <scope>NUCLEOTIDE SEQUENCE [LARGE SCALE GENOMIC DNA]</scope>
    <source>
        <strain evidence="4">cv. PA1801</strain>
    </source>
</reference>
<dbReference type="PROSITE" id="PS50994">
    <property type="entry name" value="INTEGRASE"/>
    <property type="match status" value="1"/>
</dbReference>
<protein>
    <submittedName>
        <fullName evidence="3">DNA/RNA polymerases superfamily protein</fullName>
    </submittedName>
</protein>
<dbReference type="Pfam" id="PF08284">
    <property type="entry name" value="RVP_2"/>
    <property type="match status" value="1"/>
</dbReference>
<dbReference type="InterPro" id="IPR043128">
    <property type="entry name" value="Rev_trsase/Diguanyl_cyclase"/>
</dbReference>
<accession>A0A5B6VA29</accession>
<dbReference type="InterPro" id="IPR000477">
    <property type="entry name" value="RT_dom"/>
</dbReference>